<dbReference type="SUPFAM" id="SSF55729">
    <property type="entry name" value="Acyl-CoA N-acyltransferases (Nat)"/>
    <property type="match status" value="1"/>
</dbReference>
<gene>
    <name evidence="4" type="ORF">EHS11_12090</name>
</gene>
<dbReference type="InterPro" id="IPR036390">
    <property type="entry name" value="WH_DNA-bd_sf"/>
</dbReference>
<feature type="domain" description="N-acetyltransferase" evidence="3">
    <location>
        <begin position="155"/>
        <end position="299"/>
    </location>
</feature>
<evidence type="ECO:0000259" key="2">
    <source>
        <dbReference type="PROSITE" id="PS50995"/>
    </source>
</evidence>
<dbReference type="PANTHER" id="PTHR13947:SF37">
    <property type="entry name" value="LD18367P"/>
    <property type="match status" value="1"/>
</dbReference>
<dbReference type="PROSITE" id="PS50995">
    <property type="entry name" value="HTH_MARR_2"/>
    <property type="match status" value="1"/>
</dbReference>
<evidence type="ECO:0000259" key="3">
    <source>
        <dbReference type="PROSITE" id="PS51186"/>
    </source>
</evidence>
<keyword evidence="5" id="KW-1185">Reference proteome</keyword>
<proteinExistence type="predicted"/>
<reference evidence="4" key="1">
    <citation type="journal article" date="2019" name="PLoS Negl. Trop. Dis.">
        <title>Revisiting the worldwide diversity of Leptospira species in the environment.</title>
        <authorList>
            <person name="Vincent A.T."/>
            <person name="Schiettekatte O."/>
            <person name="Bourhy P."/>
            <person name="Veyrier F.J."/>
            <person name="Picardeau M."/>
        </authorList>
    </citation>
    <scope>NUCLEOTIDE SEQUENCE [LARGE SCALE GENOMIC DNA]</scope>
    <source>
        <strain evidence="4">201400974</strain>
    </source>
</reference>
<dbReference type="InterPro" id="IPR000835">
    <property type="entry name" value="HTH_MarR-typ"/>
</dbReference>
<keyword evidence="1 4" id="KW-0808">Transferase</keyword>
<dbReference type="AlphaFoldDB" id="A0A4R9LPQ3"/>
<dbReference type="SMART" id="SM00347">
    <property type="entry name" value="HTH_MARR"/>
    <property type="match status" value="1"/>
</dbReference>
<dbReference type="Gene3D" id="1.10.10.10">
    <property type="entry name" value="Winged helix-like DNA-binding domain superfamily/Winged helix DNA-binding domain"/>
    <property type="match status" value="1"/>
</dbReference>
<evidence type="ECO:0000313" key="4">
    <source>
        <dbReference type="EMBL" id="TGN09809.1"/>
    </source>
</evidence>
<dbReference type="Gene3D" id="3.40.630.30">
    <property type="match status" value="1"/>
</dbReference>
<accession>A0A4R9LPQ3</accession>
<dbReference type="GO" id="GO:0003700">
    <property type="term" value="F:DNA-binding transcription factor activity"/>
    <property type="evidence" value="ECO:0007669"/>
    <property type="project" value="InterPro"/>
</dbReference>
<dbReference type="InterPro" id="IPR036388">
    <property type="entry name" value="WH-like_DNA-bd_sf"/>
</dbReference>
<organism evidence="4 5">
    <name type="scientific">Leptospira ilyithenensis</name>
    <dbReference type="NCBI Taxonomy" id="2484901"/>
    <lineage>
        <taxon>Bacteria</taxon>
        <taxon>Pseudomonadati</taxon>
        <taxon>Spirochaetota</taxon>
        <taxon>Spirochaetia</taxon>
        <taxon>Leptospirales</taxon>
        <taxon>Leptospiraceae</taxon>
        <taxon>Leptospira</taxon>
    </lineage>
</organism>
<protein>
    <submittedName>
        <fullName evidence="4">GNAT family N-acetyltransferase</fullName>
    </submittedName>
</protein>
<dbReference type="InterPro" id="IPR000182">
    <property type="entry name" value="GNAT_dom"/>
</dbReference>
<dbReference type="PROSITE" id="PS51186">
    <property type="entry name" value="GNAT"/>
    <property type="match status" value="1"/>
</dbReference>
<dbReference type="InterPro" id="IPR050769">
    <property type="entry name" value="NAT_camello-type"/>
</dbReference>
<dbReference type="RefSeq" id="WP_135764659.1">
    <property type="nucleotide sequence ID" value="NZ_RQHV01000050.1"/>
</dbReference>
<evidence type="ECO:0000313" key="5">
    <source>
        <dbReference type="Proteomes" id="UP000298264"/>
    </source>
</evidence>
<dbReference type="InterPro" id="IPR016181">
    <property type="entry name" value="Acyl_CoA_acyltransferase"/>
</dbReference>
<evidence type="ECO:0000256" key="1">
    <source>
        <dbReference type="ARBA" id="ARBA00022679"/>
    </source>
</evidence>
<dbReference type="PANTHER" id="PTHR13947">
    <property type="entry name" value="GNAT FAMILY N-ACETYLTRANSFERASE"/>
    <property type="match status" value="1"/>
</dbReference>
<dbReference type="Pfam" id="PF01047">
    <property type="entry name" value="MarR"/>
    <property type="match status" value="1"/>
</dbReference>
<dbReference type="CDD" id="cd04301">
    <property type="entry name" value="NAT_SF"/>
    <property type="match status" value="1"/>
</dbReference>
<feature type="domain" description="HTH marR-type" evidence="2">
    <location>
        <begin position="1"/>
        <end position="136"/>
    </location>
</feature>
<dbReference type="Pfam" id="PF00583">
    <property type="entry name" value="Acetyltransf_1"/>
    <property type="match status" value="1"/>
</dbReference>
<sequence length="299" mass="34305">MQTSVGRIREFNRYYTNALGLLNTHFLDSKYSLTEARILYEIGNTNLCTASDLVQLFGFDKGYLSRTLKQLERNGVVVRKKSKEDTRILNLSLSKKGKQELTVLNKASNEQIANLIKQASAFEIGELVSAMDMIKHILAGNKAPFSIRESKAGDLGYIIHRHALLYQAEYEFNDVFEHYVINGISDYLKNRSALDKVWIAESNDRIIGAIGIIHSENKSAQLRWFYSEPAYRNLGVGKKLLTVAIEYSRQHFSDLSLWTLHHLAAARNLYNRFNFILTDSKPNDVWKPGLVEERWELKL</sequence>
<name>A0A4R9LPQ3_9LEPT</name>
<dbReference type="SUPFAM" id="SSF46785">
    <property type="entry name" value="Winged helix' DNA-binding domain"/>
    <property type="match status" value="1"/>
</dbReference>
<dbReference type="EMBL" id="RQHV01000050">
    <property type="protein sequence ID" value="TGN09809.1"/>
    <property type="molecule type" value="Genomic_DNA"/>
</dbReference>
<dbReference type="Proteomes" id="UP000298264">
    <property type="component" value="Unassembled WGS sequence"/>
</dbReference>
<dbReference type="OrthoDB" id="5419426at2"/>
<dbReference type="GO" id="GO:0008080">
    <property type="term" value="F:N-acetyltransferase activity"/>
    <property type="evidence" value="ECO:0007669"/>
    <property type="project" value="InterPro"/>
</dbReference>
<comment type="caution">
    <text evidence="4">The sequence shown here is derived from an EMBL/GenBank/DDBJ whole genome shotgun (WGS) entry which is preliminary data.</text>
</comment>